<evidence type="ECO:0000313" key="3">
    <source>
        <dbReference type="Proteomes" id="UP000008281"/>
    </source>
</evidence>
<dbReference type="HOGENOM" id="CLU_1278680_0_0_1"/>
<evidence type="ECO:0000256" key="1">
    <source>
        <dbReference type="SAM" id="MobiDB-lite"/>
    </source>
</evidence>
<dbReference type="InParanoid" id="E3LM20"/>
<dbReference type="OrthoDB" id="5839026at2759"/>
<sequence>MTGTHDFRSWWYGSTESSSEGAEEEYSEQYEDEDQTIEPAVKARQTTRDLADGFEKAHKRFMFNVQNLERKYAEREQRGLPESHIEIDRYGNFYFPENMVPSRQQTFVNRMFQYHSLFGKGSVSAPRNSIQSFDGDHQALKRSLQLDEKFGKKERETEQYGNRCQRKKCRIISSSYGKKRIVLYGNIIEFSVSGIPKVEFYSTSSCSSRYNSRYPE</sequence>
<feature type="region of interest" description="Disordered" evidence="1">
    <location>
        <begin position="1"/>
        <end position="42"/>
    </location>
</feature>
<name>E3LM20_CAERE</name>
<dbReference type="Proteomes" id="UP000008281">
    <property type="component" value="Unassembled WGS sequence"/>
</dbReference>
<dbReference type="eggNOG" id="ENOG502R0NA">
    <property type="taxonomic scope" value="Eukaryota"/>
</dbReference>
<gene>
    <name evidence="2" type="primary">Cre-tag-63</name>
    <name evidence="2" type="ORF">CRE_28047</name>
</gene>
<protein>
    <submittedName>
        <fullName evidence="2">CRE-TAG-63 protein</fullName>
    </submittedName>
</protein>
<feature type="compositionally biased region" description="Acidic residues" evidence="1">
    <location>
        <begin position="21"/>
        <end position="36"/>
    </location>
</feature>
<dbReference type="EMBL" id="DS268411">
    <property type="protein sequence ID" value="EFP03283.1"/>
    <property type="molecule type" value="Genomic_DNA"/>
</dbReference>
<organism evidence="3">
    <name type="scientific">Caenorhabditis remanei</name>
    <name type="common">Caenorhabditis vulgaris</name>
    <dbReference type="NCBI Taxonomy" id="31234"/>
    <lineage>
        <taxon>Eukaryota</taxon>
        <taxon>Metazoa</taxon>
        <taxon>Ecdysozoa</taxon>
        <taxon>Nematoda</taxon>
        <taxon>Chromadorea</taxon>
        <taxon>Rhabditida</taxon>
        <taxon>Rhabditina</taxon>
        <taxon>Rhabditomorpha</taxon>
        <taxon>Rhabditoidea</taxon>
        <taxon>Rhabditidae</taxon>
        <taxon>Peloderinae</taxon>
        <taxon>Caenorhabditis</taxon>
    </lineage>
</organism>
<dbReference type="AlphaFoldDB" id="E3LM20"/>
<accession>E3LM20</accession>
<proteinExistence type="predicted"/>
<keyword evidence="3" id="KW-1185">Reference proteome</keyword>
<evidence type="ECO:0000313" key="2">
    <source>
        <dbReference type="EMBL" id="EFP03283.1"/>
    </source>
</evidence>
<reference evidence="2" key="1">
    <citation type="submission" date="2007-07" db="EMBL/GenBank/DDBJ databases">
        <title>PCAP assembly of the Caenorhabditis remanei genome.</title>
        <authorList>
            <consortium name="The Caenorhabditis remanei Sequencing Consortium"/>
            <person name="Wilson R.K."/>
        </authorList>
    </citation>
    <scope>NUCLEOTIDE SEQUENCE [LARGE SCALE GENOMIC DNA]</scope>
    <source>
        <strain evidence="2">PB4641</strain>
    </source>
</reference>